<evidence type="ECO:0000256" key="4">
    <source>
        <dbReference type="ARBA" id="ARBA00023139"/>
    </source>
</evidence>
<dbReference type="Gene3D" id="3.40.190.10">
    <property type="entry name" value="Periplasmic binding protein-like II"/>
    <property type="match status" value="2"/>
</dbReference>
<dbReference type="EMBL" id="ACIK02000004">
    <property type="protein sequence ID" value="EEP66190.1"/>
    <property type="molecule type" value="Genomic_DNA"/>
</dbReference>
<dbReference type="PANTHER" id="PTHR30429">
    <property type="entry name" value="D-METHIONINE-BINDING LIPOPROTEIN METQ"/>
    <property type="match status" value="1"/>
</dbReference>
<evidence type="ECO:0000256" key="2">
    <source>
        <dbReference type="ARBA" id="ARBA00022729"/>
    </source>
</evidence>
<dbReference type="SUPFAM" id="SSF53850">
    <property type="entry name" value="Periplasmic binding protein-like II"/>
    <property type="match status" value="1"/>
</dbReference>
<dbReference type="GO" id="GO:0016020">
    <property type="term" value="C:membrane"/>
    <property type="evidence" value="ECO:0007669"/>
    <property type="project" value="UniProtKB-SubCell"/>
</dbReference>
<reference evidence="8" key="1">
    <citation type="submission" date="2009-04" db="EMBL/GenBank/DDBJ databases">
        <authorList>
            <person name="Weinstock G."/>
            <person name="Sodergren E."/>
            <person name="Clifton S."/>
            <person name="Fulton L."/>
            <person name="Fulton B."/>
            <person name="Courtney L."/>
            <person name="Fronick C."/>
            <person name="Harrison M."/>
            <person name="Strong C."/>
            <person name="Farmer C."/>
            <person name="Delahaunty K."/>
            <person name="Markovic C."/>
            <person name="Hall O."/>
            <person name="Minx P."/>
            <person name="Tomlinson C."/>
            <person name="Mitreva M."/>
            <person name="Nelson J."/>
            <person name="Hou S."/>
            <person name="Wollam A."/>
            <person name="Pepin K.H."/>
            <person name="Johnson M."/>
            <person name="Bhonagiri V."/>
            <person name="Nash W.E."/>
            <person name="Warren W."/>
            <person name="Chinwalla A."/>
            <person name="Mardis E.R."/>
            <person name="Wilson R.K."/>
        </authorList>
    </citation>
    <scope>NUCLEOTIDE SEQUENCE [LARGE SCALE GENOMIC DNA]</scope>
    <source>
        <strain evidence="8">ATCC 17748</strain>
    </source>
</reference>
<organism evidence="8 9">
    <name type="scientific">Veillonella dispar ATCC 17748</name>
    <dbReference type="NCBI Taxonomy" id="546273"/>
    <lineage>
        <taxon>Bacteria</taxon>
        <taxon>Bacillati</taxon>
        <taxon>Bacillota</taxon>
        <taxon>Negativicutes</taxon>
        <taxon>Veillonellales</taxon>
        <taxon>Veillonellaceae</taxon>
        <taxon>Veillonella</taxon>
    </lineage>
</organism>
<dbReference type="PIRSF" id="PIRSF002854">
    <property type="entry name" value="MetQ"/>
    <property type="match status" value="1"/>
</dbReference>
<evidence type="ECO:0000313" key="9">
    <source>
        <dbReference type="Proteomes" id="UP000003529"/>
    </source>
</evidence>
<proteinExistence type="inferred from homology"/>
<dbReference type="HOGENOM" id="CLU_067080_0_0_9"/>
<gene>
    <name evidence="8" type="ORF">VEIDISOL_00255</name>
</gene>
<evidence type="ECO:0000256" key="3">
    <source>
        <dbReference type="ARBA" id="ARBA00023136"/>
    </source>
</evidence>
<keyword evidence="5 6" id="KW-0449">Lipoprotein</keyword>
<dbReference type="eggNOG" id="COG1464">
    <property type="taxonomic scope" value="Bacteria"/>
</dbReference>
<keyword evidence="9" id="KW-1185">Reference proteome</keyword>
<dbReference type="AlphaFoldDB" id="C4FME2"/>
<dbReference type="NCBIfam" id="TIGR00363">
    <property type="entry name" value="MetQ/NlpA family lipoprotein"/>
    <property type="match status" value="1"/>
</dbReference>
<evidence type="ECO:0000313" key="8">
    <source>
        <dbReference type="EMBL" id="EEP66190.1"/>
    </source>
</evidence>
<dbReference type="PANTHER" id="PTHR30429:SF1">
    <property type="entry name" value="D-METHIONINE-BINDING LIPOPROTEIN METQ-RELATED"/>
    <property type="match status" value="1"/>
</dbReference>
<feature type="lipid moiety-binding region" description="S-diacylglycerol cysteine" evidence="7">
    <location>
        <position position="37"/>
    </location>
</feature>
<protein>
    <recommendedName>
        <fullName evidence="6">Lipoprotein</fullName>
    </recommendedName>
</protein>
<keyword evidence="3" id="KW-0472">Membrane</keyword>
<sequence length="287" mass="31130">MIGYIHYMYIERDVHMKLKKFIAPLLVGVLAFAIAGCGTNTNQSSQAPKEIKIGATAGPHAQVAEAVAKEAKKQGIDLKVVEFSDYVTPDKALADGDIQLNAYQHVPFMENFNKQNGSNLVAIGKTLLVRMGLYSNSVHSVQDVPEGATVSIPNDPTNGGRALVLLAKAGLITLKDGVGFKATVADITSNPKNIKIQELEAAQLPRSLDDVTIAVIPMNYVQSAGLSVEKQGFFFESKDEPLTVIVLAVRNEDKDNETYKKIADIYKSDAIKQYIDETFKGTITTAN</sequence>
<dbReference type="CDD" id="cd13526">
    <property type="entry name" value="PBP2_lipoprotein_MetQ_like"/>
    <property type="match status" value="1"/>
</dbReference>
<evidence type="ECO:0000256" key="6">
    <source>
        <dbReference type="PIRNR" id="PIRNR002854"/>
    </source>
</evidence>
<comment type="similarity">
    <text evidence="6">Belongs to the nlpA lipoprotein family.</text>
</comment>
<dbReference type="Pfam" id="PF03180">
    <property type="entry name" value="Lipoprotein_9"/>
    <property type="match status" value="1"/>
</dbReference>
<dbReference type="InterPro" id="IPR004872">
    <property type="entry name" value="Lipoprotein_NlpA"/>
</dbReference>
<name>C4FME2_9FIRM</name>
<comment type="subcellular location">
    <subcellularLocation>
        <location evidence="1">Membrane</location>
        <topology evidence="1">Lipid-anchor</topology>
    </subcellularLocation>
</comment>
<accession>C4FME2</accession>
<dbReference type="Proteomes" id="UP000003529">
    <property type="component" value="Unassembled WGS sequence"/>
</dbReference>
<keyword evidence="4" id="KW-0564">Palmitate</keyword>
<keyword evidence="2" id="KW-0732">Signal</keyword>
<comment type="caution">
    <text evidence="8">The sequence shown here is derived from an EMBL/GenBank/DDBJ whole genome shotgun (WGS) entry which is preliminary data.</text>
</comment>
<evidence type="ECO:0000256" key="7">
    <source>
        <dbReference type="PIRSR" id="PIRSR002854-1"/>
    </source>
</evidence>
<evidence type="ECO:0000256" key="5">
    <source>
        <dbReference type="ARBA" id="ARBA00023288"/>
    </source>
</evidence>
<evidence type="ECO:0000256" key="1">
    <source>
        <dbReference type="ARBA" id="ARBA00004635"/>
    </source>
</evidence>